<keyword evidence="1" id="KW-1185">Reference proteome</keyword>
<organism evidence="1 2">
    <name type="scientific">Meloidogyne incognita</name>
    <name type="common">Southern root-knot nematode worm</name>
    <name type="synonym">Oxyuris incognita</name>
    <dbReference type="NCBI Taxonomy" id="6306"/>
    <lineage>
        <taxon>Eukaryota</taxon>
        <taxon>Metazoa</taxon>
        <taxon>Ecdysozoa</taxon>
        <taxon>Nematoda</taxon>
        <taxon>Chromadorea</taxon>
        <taxon>Rhabditida</taxon>
        <taxon>Tylenchina</taxon>
        <taxon>Tylenchomorpha</taxon>
        <taxon>Tylenchoidea</taxon>
        <taxon>Meloidogynidae</taxon>
        <taxon>Meloidogyninae</taxon>
        <taxon>Meloidogyne</taxon>
        <taxon>Meloidogyne incognita group</taxon>
    </lineage>
</organism>
<proteinExistence type="predicted"/>
<accession>A0A914MZ05</accession>
<protein>
    <submittedName>
        <fullName evidence="2">Uncharacterized protein</fullName>
    </submittedName>
</protein>
<dbReference type="AlphaFoldDB" id="A0A914MZ05"/>
<reference evidence="2" key="1">
    <citation type="submission" date="2022-11" db="UniProtKB">
        <authorList>
            <consortium name="WormBaseParasite"/>
        </authorList>
    </citation>
    <scope>IDENTIFICATION</scope>
</reference>
<dbReference type="Proteomes" id="UP000887563">
    <property type="component" value="Unplaced"/>
</dbReference>
<evidence type="ECO:0000313" key="1">
    <source>
        <dbReference type="Proteomes" id="UP000887563"/>
    </source>
</evidence>
<dbReference type="WBParaSite" id="Minc3s02937g32132">
    <property type="protein sequence ID" value="Minc3s02937g32132"/>
    <property type="gene ID" value="Minc3s02937g32132"/>
</dbReference>
<evidence type="ECO:0000313" key="2">
    <source>
        <dbReference type="WBParaSite" id="Minc3s02937g32132"/>
    </source>
</evidence>
<sequence>MKEIFKRFARQLRFTVSTEIPSVASIRLQKLNEKVENKLEKREDSIPVIEIRGEGKPMSASQIRKLEEISNGGPLDIKAI</sequence>
<name>A0A914MZ05_MELIC</name>